<protein>
    <submittedName>
        <fullName evidence="1">Uncharacterized protein</fullName>
    </submittedName>
</protein>
<proteinExistence type="predicted"/>
<accession>A0A0F6WR98</accession>
<dbReference type="GeneID" id="44144996"/>
<evidence type="ECO:0000313" key="1">
    <source>
        <dbReference type="EMBL" id="AKF28301.1"/>
    </source>
</evidence>
<dbReference type="AlphaFoldDB" id="A0A0F6WR98"/>
<dbReference type="EMBL" id="CP011309">
    <property type="protein sequence ID" value="AKF28301.1"/>
    <property type="molecule type" value="Genomic_DNA"/>
</dbReference>
<evidence type="ECO:0000313" key="2">
    <source>
        <dbReference type="Proteomes" id="UP000034037"/>
    </source>
</evidence>
<sequence>MSISRDFDAWMEDRGIVAEAEVIPDHACQVFLPVEGVRISLKQMEGEQGHNNSDELEAARNLLTDLLG</sequence>
<dbReference type="HOGENOM" id="CLU_204458_0_0_11"/>
<dbReference type="RefSeq" id="WP_003857695.1">
    <property type="nucleotide sequence ID" value="NZ_CP011309.1"/>
</dbReference>
<dbReference type="PATRIC" id="fig|92706.3.peg.2623"/>
<organism evidence="1 2">
    <name type="scientific">[Brevibacterium] flavum</name>
    <dbReference type="NCBI Taxonomy" id="92706"/>
    <lineage>
        <taxon>Bacteria</taxon>
        <taxon>Bacillati</taxon>
        <taxon>Actinomycetota</taxon>
        <taxon>Actinomycetes</taxon>
        <taxon>Mycobacteriales</taxon>
        <taxon>Corynebacteriaceae</taxon>
        <taxon>Corynebacterium</taxon>
    </lineage>
</organism>
<dbReference type="Proteomes" id="UP000034037">
    <property type="component" value="Chromosome"/>
</dbReference>
<name>A0A0F6WR98_9CORY</name>
<reference evidence="1 2" key="1">
    <citation type="submission" date="2015-04" db="EMBL/GenBank/DDBJ databases">
        <title>Complete Genome Sequence of Brevibacterium flavum ATCC 15168.</title>
        <authorList>
            <person name="Ahn J."/>
            <person name="Park G."/>
            <person name="Jeon W."/>
            <person name="Jang Y."/>
            <person name="Jang M."/>
            <person name="Lee H."/>
            <person name="Lee H."/>
        </authorList>
    </citation>
    <scope>NUCLEOTIDE SEQUENCE [LARGE SCALE GENOMIC DNA]</scope>
    <source>
        <strain evidence="1 2">ATCC 15168</strain>
    </source>
</reference>
<gene>
    <name evidence="1" type="ORF">YH66_12525</name>
</gene>
<keyword evidence="2" id="KW-1185">Reference proteome</keyword>